<reference evidence="7 8" key="1">
    <citation type="journal article" date="2013" name="Genome Biol.">
        <title>Genome of Acanthamoeba castellanii highlights extensive lateral gene transfer and early evolution of tyrosine kinase signaling.</title>
        <authorList>
            <person name="Clarke M."/>
            <person name="Lohan A.J."/>
            <person name="Liu B."/>
            <person name="Lagkouvardos I."/>
            <person name="Roy S."/>
            <person name="Zafar N."/>
            <person name="Bertelli C."/>
            <person name="Schilde C."/>
            <person name="Kianianmomeni A."/>
            <person name="Burglin T.R."/>
            <person name="Frech C."/>
            <person name="Turcotte B."/>
            <person name="Kopec K.O."/>
            <person name="Synnott J.M."/>
            <person name="Choo C."/>
            <person name="Paponov I."/>
            <person name="Finkler A."/>
            <person name="Soon Heng Tan C."/>
            <person name="Hutchins A.P."/>
            <person name="Weinmeier T."/>
            <person name="Rattei T."/>
            <person name="Chu J.S."/>
            <person name="Gimenez G."/>
            <person name="Irimia M."/>
            <person name="Rigden D.J."/>
            <person name="Fitzpatrick D.A."/>
            <person name="Lorenzo-Morales J."/>
            <person name="Bateman A."/>
            <person name="Chiu C.H."/>
            <person name="Tang P."/>
            <person name="Hegemann P."/>
            <person name="Fromm H."/>
            <person name="Raoult D."/>
            <person name="Greub G."/>
            <person name="Miranda-Saavedra D."/>
            <person name="Chen N."/>
            <person name="Nash P."/>
            <person name="Ginger M.L."/>
            <person name="Horn M."/>
            <person name="Schaap P."/>
            <person name="Caler L."/>
            <person name="Loftus B."/>
        </authorList>
    </citation>
    <scope>NUCLEOTIDE SEQUENCE [LARGE SCALE GENOMIC DNA]</scope>
    <source>
        <strain evidence="7 8">Neff</strain>
    </source>
</reference>
<dbReference type="PROSITE" id="PS50053">
    <property type="entry name" value="UBIQUITIN_2"/>
    <property type="match status" value="1"/>
</dbReference>
<evidence type="ECO:0000256" key="5">
    <source>
        <dbReference type="SAM" id="MobiDB-lite"/>
    </source>
</evidence>
<dbReference type="KEGG" id="acan:ACA1_376650"/>
<keyword evidence="3" id="KW-1133">Transmembrane helix</keyword>
<dbReference type="PANTHER" id="PTHR12943:SF27">
    <property type="entry name" value="HOMOCYSTEINE-INDUCED ENDOPLASMIC RETICULUM PROTEIN, ISOFORM A"/>
    <property type="match status" value="1"/>
</dbReference>
<dbReference type="InterPro" id="IPR039751">
    <property type="entry name" value="HERPUD1/2"/>
</dbReference>
<dbReference type="RefSeq" id="XP_004353719.1">
    <property type="nucleotide sequence ID" value="XM_004353667.1"/>
</dbReference>
<dbReference type="AlphaFoldDB" id="L8HII2"/>
<feature type="compositionally biased region" description="Low complexity" evidence="5">
    <location>
        <begin position="224"/>
        <end position="234"/>
    </location>
</feature>
<feature type="compositionally biased region" description="Low complexity" evidence="5">
    <location>
        <begin position="74"/>
        <end position="83"/>
    </location>
</feature>
<dbReference type="GO" id="GO:0030968">
    <property type="term" value="P:endoplasmic reticulum unfolded protein response"/>
    <property type="evidence" value="ECO:0007669"/>
    <property type="project" value="TreeGrafter"/>
</dbReference>
<dbReference type="GeneID" id="14925201"/>
<dbReference type="PANTHER" id="PTHR12943">
    <property type="entry name" value="HOMOCYSTEINE-RESPONSIVE ENDOPLASMIC RETICULUM-RESIDENT UNIQUITIN-LIKE DOMAIN HERPUD PROTEIN FAMILY MEMBER"/>
    <property type="match status" value="1"/>
</dbReference>
<dbReference type="Pfam" id="PF00240">
    <property type="entry name" value="ubiquitin"/>
    <property type="match status" value="1"/>
</dbReference>
<comment type="subcellular location">
    <subcellularLocation>
        <location evidence="1">Membrane</location>
    </subcellularLocation>
</comment>
<evidence type="ECO:0000256" key="2">
    <source>
        <dbReference type="ARBA" id="ARBA00022692"/>
    </source>
</evidence>
<evidence type="ECO:0000313" key="7">
    <source>
        <dbReference type="EMBL" id="ELR24191.1"/>
    </source>
</evidence>
<sequence>MVRLVVKNAGQPDFPLELSDSGTVGDLKDELQRSYPSHPTPAQQKLIFAGRLLNDGSQIISHLITASKDIRRSAPAAQQHAPQQLPPYAQPHPRFVPGNGVAPPAAFVRPQFVPAAAPPQVAPAAAPRPPAGPGILGRQNWALLVKLVVIIYILSQGGDSLRLSILSFGAFLVYLYQMGLFPRLNRRAAAAAPVAQQAPPAAVPERAPAAEAEGDAPAPREADEPAAAPAAAAATTGSEAQARQPAQGGLWREMENLFLPFVYSLIPTWQPAAMAQPVPLPVGQPPQVHHNHPHHD</sequence>
<dbReference type="InterPro" id="IPR000626">
    <property type="entry name" value="Ubiquitin-like_dom"/>
</dbReference>
<feature type="region of interest" description="Disordered" evidence="5">
    <location>
        <begin position="71"/>
        <end position="95"/>
    </location>
</feature>
<proteinExistence type="predicted"/>
<keyword evidence="8" id="KW-1185">Reference proteome</keyword>
<dbReference type="EMBL" id="KB007836">
    <property type="protein sequence ID" value="ELR24191.1"/>
    <property type="molecule type" value="Genomic_DNA"/>
</dbReference>
<organism evidence="7 8">
    <name type="scientific">Acanthamoeba castellanii (strain ATCC 30010 / Neff)</name>
    <dbReference type="NCBI Taxonomy" id="1257118"/>
    <lineage>
        <taxon>Eukaryota</taxon>
        <taxon>Amoebozoa</taxon>
        <taxon>Discosea</taxon>
        <taxon>Longamoebia</taxon>
        <taxon>Centramoebida</taxon>
        <taxon>Acanthamoebidae</taxon>
        <taxon>Acanthamoeba</taxon>
    </lineage>
</organism>
<dbReference type="SUPFAM" id="SSF54236">
    <property type="entry name" value="Ubiquitin-like"/>
    <property type="match status" value="1"/>
</dbReference>
<feature type="domain" description="Ubiquitin-like" evidence="6">
    <location>
        <begin position="2"/>
        <end position="59"/>
    </location>
</feature>
<evidence type="ECO:0000256" key="1">
    <source>
        <dbReference type="ARBA" id="ARBA00004370"/>
    </source>
</evidence>
<keyword evidence="4" id="KW-0472">Membrane</keyword>
<accession>L8HII2</accession>
<feature type="region of interest" description="Disordered" evidence="5">
    <location>
        <begin position="194"/>
        <end position="247"/>
    </location>
</feature>
<feature type="compositionally biased region" description="Low complexity" evidence="5">
    <location>
        <begin position="194"/>
        <end position="217"/>
    </location>
</feature>
<dbReference type="GO" id="GO:0016020">
    <property type="term" value="C:membrane"/>
    <property type="evidence" value="ECO:0007669"/>
    <property type="project" value="UniProtKB-SubCell"/>
</dbReference>
<protein>
    <submittedName>
        <fullName evidence="7">Ubiquitin family protein</fullName>
    </submittedName>
</protein>
<dbReference type="STRING" id="1257118.L8HII2"/>
<dbReference type="InterPro" id="IPR029071">
    <property type="entry name" value="Ubiquitin-like_domsf"/>
</dbReference>
<gene>
    <name evidence="7" type="ORF">ACA1_376650</name>
</gene>
<dbReference type="Gene3D" id="3.10.20.90">
    <property type="entry name" value="Phosphatidylinositol 3-kinase Catalytic Subunit, Chain A, domain 1"/>
    <property type="match status" value="1"/>
</dbReference>
<evidence type="ECO:0000256" key="3">
    <source>
        <dbReference type="ARBA" id="ARBA00022989"/>
    </source>
</evidence>
<dbReference type="OMA" id="RQNWALL"/>
<keyword evidence="2" id="KW-0812">Transmembrane</keyword>
<evidence type="ECO:0000313" key="8">
    <source>
        <dbReference type="Proteomes" id="UP000011083"/>
    </source>
</evidence>
<dbReference type="VEuPathDB" id="AmoebaDB:ACA1_376650"/>
<dbReference type="Proteomes" id="UP000011083">
    <property type="component" value="Unassembled WGS sequence"/>
</dbReference>
<evidence type="ECO:0000256" key="4">
    <source>
        <dbReference type="ARBA" id="ARBA00023136"/>
    </source>
</evidence>
<name>L8HII2_ACACF</name>
<evidence type="ECO:0000259" key="6">
    <source>
        <dbReference type="PROSITE" id="PS50053"/>
    </source>
</evidence>
<dbReference type="OrthoDB" id="419317at2759"/>